<dbReference type="InterPro" id="IPR004843">
    <property type="entry name" value="Calcineurin-like_PHP"/>
</dbReference>
<accession>A0ABY3PQX6</accession>
<protein>
    <submittedName>
        <fullName evidence="4">Metallophosphoesterase</fullName>
    </submittedName>
</protein>
<evidence type="ECO:0000256" key="2">
    <source>
        <dbReference type="ARBA" id="ARBA00022801"/>
    </source>
</evidence>
<dbReference type="InterPro" id="IPR051158">
    <property type="entry name" value="Metallophosphoesterase_sf"/>
</dbReference>
<dbReference type="SUPFAM" id="SSF56300">
    <property type="entry name" value="Metallo-dependent phosphatases"/>
    <property type="match status" value="1"/>
</dbReference>
<dbReference type="RefSeq" id="WP_230843264.1">
    <property type="nucleotide sequence ID" value="NZ_CP063845.1"/>
</dbReference>
<keyword evidence="1" id="KW-0479">Metal-binding</keyword>
<reference evidence="4 5" key="1">
    <citation type="journal article" date="2021" name="Genome Biol. Evol.">
        <title>Complete Genome Sequencing of a Novel Gloeobacter Species from a Waterfall Cave in Mexico.</title>
        <authorList>
            <person name="Saw J.H."/>
            <person name="Cardona T."/>
            <person name="Montejano G."/>
        </authorList>
    </citation>
    <scope>NUCLEOTIDE SEQUENCE [LARGE SCALE GENOMIC DNA]</scope>
    <source>
        <strain evidence="4">MG652769</strain>
    </source>
</reference>
<dbReference type="InterPro" id="IPR029052">
    <property type="entry name" value="Metallo-depent_PP-like"/>
</dbReference>
<proteinExistence type="predicted"/>
<organism evidence="4 5">
    <name type="scientific">Gloeobacter morelensis MG652769</name>
    <dbReference type="NCBI Taxonomy" id="2781736"/>
    <lineage>
        <taxon>Bacteria</taxon>
        <taxon>Bacillati</taxon>
        <taxon>Cyanobacteriota</taxon>
        <taxon>Cyanophyceae</taxon>
        <taxon>Gloeobacterales</taxon>
        <taxon>Gloeobacteraceae</taxon>
        <taxon>Gloeobacter</taxon>
        <taxon>Gloeobacter morelensis</taxon>
    </lineage>
</organism>
<evidence type="ECO:0000259" key="3">
    <source>
        <dbReference type="Pfam" id="PF00149"/>
    </source>
</evidence>
<dbReference type="Proteomes" id="UP001054846">
    <property type="component" value="Chromosome"/>
</dbReference>
<evidence type="ECO:0000313" key="5">
    <source>
        <dbReference type="Proteomes" id="UP001054846"/>
    </source>
</evidence>
<keyword evidence="2" id="KW-0378">Hydrolase</keyword>
<dbReference type="PANTHER" id="PTHR31302">
    <property type="entry name" value="TRANSMEMBRANE PROTEIN WITH METALLOPHOSPHOESTERASE DOMAIN-RELATED"/>
    <property type="match status" value="1"/>
</dbReference>
<dbReference type="PANTHER" id="PTHR31302:SF31">
    <property type="entry name" value="PHOSPHODIESTERASE YAEI"/>
    <property type="match status" value="1"/>
</dbReference>
<evidence type="ECO:0000256" key="1">
    <source>
        <dbReference type="ARBA" id="ARBA00022723"/>
    </source>
</evidence>
<name>A0ABY3PQX6_9CYAN</name>
<keyword evidence="5" id="KW-1185">Reference proteome</keyword>
<sequence>MRVQAVHKQPFHAIPYRAVASSGEVRNRWFGLSHATVDRLPEGCDAVFACSDLQGIFERAGEEAPRLLGEAVAAELAKLALGGYLPGAARVGVLLCGDLFVRPQLDRRGGIGDVRPVWRAFARHFRWVAGVAGNHDDFGTAKERAAFLSEPGIYLLDGEVVDLGGLRVAGLGGIIGDPVKPQRRKEKDFVRALKKLVGARPDVMLLHQGPDAPELKLSGHRAVREVLGRAPVPLVMSGHTHWKEPLATNFRGSQLLNLEGRGLLLQRGVPSLPAGLKLQFSGAHWHLAAEI</sequence>
<dbReference type="EMBL" id="CP063845">
    <property type="protein sequence ID" value="UFP96021.1"/>
    <property type="molecule type" value="Genomic_DNA"/>
</dbReference>
<feature type="domain" description="Calcineurin-like phosphoesterase" evidence="3">
    <location>
        <begin position="86"/>
        <end position="242"/>
    </location>
</feature>
<evidence type="ECO:0000313" key="4">
    <source>
        <dbReference type="EMBL" id="UFP96021.1"/>
    </source>
</evidence>
<dbReference type="Gene3D" id="3.60.21.10">
    <property type="match status" value="1"/>
</dbReference>
<gene>
    <name evidence="4" type="ORF">ISF26_07355</name>
</gene>
<dbReference type="Pfam" id="PF00149">
    <property type="entry name" value="Metallophos"/>
    <property type="match status" value="1"/>
</dbReference>